<reference evidence="14 15" key="1">
    <citation type="journal article" date="2019" name="BMC Genomics">
        <title>Chromosome level assembly and comparative genome analysis confirm lager-brewing yeasts originated from a single hybridization.</title>
        <authorList>
            <person name="Salazar A.N."/>
            <person name="Gorter de Vries A.R."/>
            <person name="van den Broek M."/>
            <person name="Brouwers N."/>
            <person name="de la Torre Cortes P."/>
            <person name="Kuijpers N.G.A."/>
            <person name="Daran J.G."/>
            <person name="Abeel T."/>
        </authorList>
    </citation>
    <scope>NUCLEOTIDE SEQUENCE [LARGE SCALE GENOMIC DNA]</scope>
    <source>
        <strain evidence="14 15">CBS 1483</strain>
    </source>
</reference>
<evidence type="ECO:0000256" key="6">
    <source>
        <dbReference type="ARBA" id="ARBA00022723"/>
    </source>
</evidence>
<evidence type="ECO:0000256" key="1">
    <source>
        <dbReference type="ARBA" id="ARBA00004448"/>
    </source>
</evidence>
<keyword evidence="6" id="KW-0479">Metal-binding</keyword>
<keyword evidence="7" id="KW-0999">Mitochondrion inner membrane</keyword>
<dbReference type="InterPro" id="IPR014314">
    <property type="entry name" value="Succ_DH_cytb556"/>
</dbReference>
<evidence type="ECO:0000256" key="13">
    <source>
        <dbReference type="SAM" id="Phobius"/>
    </source>
</evidence>
<proteinExistence type="inferred from homology"/>
<evidence type="ECO:0000256" key="10">
    <source>
        <dbReference type="ARBA" id="ARBA00023004"/>
    </source>
</evidence>
<dbReference type="Proteomes" id="UP000501346">
    <property type="component" value="Chromosome ScXIII"/>
</dbReference>
<dbReference type="PROSITE" id="PS01001">
    <property type="entry name" value="SDH_CYT_2"/>
    <property type="match status" value="1"/>
</dbReference>
<feature type="transmembrane region" description="Helical" evidence="13">
    <location>
        <begin position="141"/>
        <end position="163"/>
    </location>
</feature>
<dbReference type="PANTHER" id="PTHR10978">
    <property type="entry name" value="SUCCINATE DEHYDROGENASE CYTOCHROME B560 SUBUNIT"/>
    <property type="match status" value="1"/>
</dbReference>
<dbReference type="GO" id="GO:0006121">
    <property type="term" value="P:mitochondrial electron transport, succinate to ubiquinone"/>
    <property type="evidence" value="ECO:0007669"/>
    <property type="project" value="TreeGrafter"/>
</dbReference>
<dbReference type="GO" id="GO:0009055">
    <property type="term" value="F:electron transfer activity"/>
    <property type="evidence" value="ECO:0007669"/>
    <property type="project" value="InterPro"/>
</dbReference>
<dbReference type="GO" id="GO:0046872">
    <property type="term" value="F:metal ion binding"/>
    <property type="evidence" value="ECO:0007669"/>
    <property type="project" value="UniProtKB-KW"/>
</dbReference>
<keyword evidence="11" id="KW-0496">Mitochondrion</keyword>
<dbReference type="InterPro" id="IPR018495">
    <property type="entry name" value="Succ_DH_cyt_bsu_CS"/>
</dbReference>
<keyword evidence="5" id="KW-0874">Quinone</keyword>
<organism evidence="14 15">
    <name type="scientific">Saccharomyces pastorianus</name>
    <name type="common">Lager yeast</name>
    <name type="synonym">Saccharomyces cerevisiae x Saccharomyces eubayanus</name>
    <dbReference type="NCBI Taxonomy" id="27292"/>
    <lineage>
        <taxon>Eukaryota</taxon>
        <taxon>Fungi</taxon>
        <taxon>Dikarya</taxon>
        <taxon>Ascomycota</taxon>
        <taxon>Saccharomycotina</taxon>
        <taxon>Saccharomycetes</taxon>
        <taxon>Saccharomycetales</taxon>
        <taxon>Saccharomycetaceae</taxon>
        <taxon>Saccharomyces</taxon>
    </lineage>
</organism>
<dbReference type="GO" id="GO:0006099">
    <property type="term" value="P:tricarboxylic acid cycle"/>
    <property type="evidence" value="ECO:0007669"/>
    <property type="project" value="InterPro"/>
</dbReference>
<dbReference type="Gene3D" id="1.20.1300.10">
    <property type="entry name" value="Fumarate reductase/succinate dehydrogenase, transmembrane subunit"/>
    <property type="match status" value="1"/>
</dbReference>
<dbReference type="FunFam" id="1.20.1300.10:FF:000008">
    <property type="entry name" value="Succinate dehydrogenase cytochrome b560 subunit"/>
    <property type="match status" value="1"/>
</dbReference>
<evidence type="ECO:0000313" key="14">
    <source>
        <dbReference type="EMBL" id="QID81631.1"/>
    </source>
</evidence>
<evidence type="ECO:0000256" key="5">
    <source>
        <dbReference type="ARBA" id="ARBA00022719"/>
    </source>
</evidence>
<keyword evidence="9 13" id="KW-1133">Transmembrane helix</keyword>
<accession>A0A6C1DXY5</accession>
<evidence type="ECO:0000256" key="4">
    <source>
        <dbReference type="ARBA" id="ARBA00022692"/>
    </source>
</evidence>
<evidence type="ECO:0000256" key="7">
    <source>
        <dbReference type="ARBA" id="ARBA00022792"/>
    </source>
</evidence>
<evidence type="ECO:0000313" key="15">
    <source>
        <dbReference type="Proteomes" id="UP000501346"/>
    </source>
</evidence>
<sequence>MKATIQRVTSLFGVPRASVFVPRISTPFILHNYISNGRMVLFSKEFHNGRVSKSDLWSSNKEEELLVSQRKKRPISPHLTVYEPEMSWYLSSLHRISGVLLALGFYAFTITLGVTTIMGMDTTFQDLNKWYHEKMPKWSQWVAKGSAAYLFAFHFGNGIRHLIWDMGYELTNRGVIKTGSIVLAGTLVLGTYLLAQ</sequence>
<evidence type="ECO:0000256" key="2">
    <source>
        <dbReference type="ARBA" id="ARBA00007244"/>
    </source>
</evidence>
<gene>
    <name evidence="14" type="primary">SHH3_1</name>
    <name evidence="14" type="ORF">GRS66_004021</name>
</gene>
<dbReference type="PANTHER" id="PTHR10978:SF5">
    <property type="entry name" value="SUCCINATE DEHYDROGENASE CYTOCHROME B560 SUBUNIT, MITOCHONDRIAL"/>
    <property type="match status" value="1"/>
</dbReference>
<dbReference type="Pfam" id="PF01127">
    <property type="entry name" value="Sdh_cyt"/>
    <property type="match status" value="1"/>
</dbReference>
<dbReference type="OrthoDB" id="588261at2759"/>
<dbReference type="GO" id="GO:0048038">
    <property type="term" value="F:quinone binding"/>
    <property type="evidence" value="ECO:0007669"/>
    <property type="project" value="UniProtKB-KW"/>
</dbReference>
<evidence type="ECO:0000256" key="9">
    <source>
        <dbReference type="ARBA" id="ARBA00022989"/>
    </source>
</evidence>
<dbReference type="NCBIfam" id="TIGR02970">
    <property type="entry name" value="succ_dehyd_cytB"/>
    <property type="match status" value="1"/>
</dbReference>
<dbReference type="PROSITE" id="PS01000">
    <property type="entry name" value="SDH_CYT_1"/>
    <property type="match status" value="1"/>
</dbReference>
<feature type="transmembrane region" description="Helical" evidence="13">
    <location>
        <begin position="175"/>
        <end position="195"/>
    </location>
</feature>
<feature type="transmembrane region" description="Helical" evidence="13">
    <location>
        <begin position="96"/>
        <end position="120"/>
    </location>
</feature>
<evidence type="ECO:0000256" key="3">
    <source>
        <dbReference type="ARBA" id="ARBA00022617"/>
    </source>
</evidence>
<dbReference type="AlphaFoldDB" id="A0A6C1DXY5"/>
<keyword evidence="10" id="KW-0408">Iron</keyword>
<keyword evidence="15" id="KW-1185">Reference proteome</keyword>
<keyword evidence="4 13" id="KW-0812">Transmembrane</keyword>
<keyword evidence="8" id="KW-0809">Transit peptide</keyword>
<evidence type="ECO:0000256" key="8">
    <source>
        <dbReference type="ARBA" id="ARBA00022946"/>
    </source>
</evidence>
<comment type="similarity">
    <text evidence="2">Belongs to the cytochrome b560 family.</text>
</comment>
<evidence type="ECO:0000256" key="12">
    <source>
        <dbReference type="ARBA" id="ARBA00023136"/>
    </source>
</evidence>
<dbReference type="EMBL" id="CP048994">
    <property type="protein sequence ID" value="QID81631.1"/>
    <property type="molecule type" value="Genomic_DNA"/>
</dbReference>
<evidence type="ECO:0000256" key="11">
    <source>
        <dbReference type="ARBA" id="ARBA00023128"/>
    </source>
</evidence>
<dbReference type="CDD" id="cd03499">
    <property type="entry name" value="SQR_TypeC_SdhC"/>
    <property type="match status" value="1"/>
</dbReference>
<name>A0A6C1DXY5_SACPS</name>
<protein>
    <submittedName>
        <fullName evidence="14">Mitochondrial inner membrane protein shh3</fullName>
    </submittedName>
</protein>
<dbReference type="InterPro" id="IPR000701">
    <property type="entry name" value="SuccDH_FuR_B_TM-su"/>
</dbReference>
<keyword evidence="3" id="KW-0349">Heme</keyword>
<dbReference type="SUPFAM" id="SSF81343">
    <property type="entry name" value="Fumarate reductase respiratory complex transmembrane subunits"/>
    <property type="match status" value="1"/>
</dbReference>
<comment type="subcellular location">
    <subcellularLocation>
        <location evidence="1">Mitochondrion inner membrane</location>
        <topology evidence="1">Multi-pass membrane protein</topology>
    </subcellularLocation>
</comment>
<dbReference type="InterPro" id="IPR034804">
    <property type="entry name" value="SQR/QFR_C/D"/>
</dbReference>
<dbReference type="GO" id="GO:0005743">
    <property type="term" value="C:mitochondrial inner membrane"/>
    <property type="evidence" value="ECO:0007669"/>
    <property type="project" value="UniProtKB-SubCell"/>
</dbReference>
<keyword evidence="12 13" id="KW-0472">Membrane</keyword>